<protein>
    <submittedName>
        <fullName evidence="2">Uncharacterized protein</fullName>
    </submittedName>
</protein>
<feature type="compositionally biased region" description="Gly residues" evidence="1">
    <location>
        <begin position="101"/>
        <end position="113"/>
    </location>
</feature>
<comment type="caution">
    <text evidence="2">The sequence shown here is derived from an EMBL/GenBank/DDBJ whole genome shotgun (WGS) entry which is preliminary data.</text>
</comment>
<dbReference type="Proteomes" id="UP000297452">
    <property type="component" value="Unassembled WGS sequence"/>
</dbReference>
<evidence type="ECO:0000256" key="1">
    <source>
        <dbReference type="SAM" id="MobiDB-lite"/>
    </source>
</evidence>
<dbReference type="OrthoDB" id="3561856at2759"/>
<evidence type="ECO:0000313" key="2">
    <source>
        <dbReference type="EMBL" id="TGO52218.1"/>
    </source>
</evidence>
<feature type="region of interest" description="Disordered" evidence="1">
    <location>
        <begin position="274"/>
        <end position="294"/>
    </location>
</feature>
<name>A0A4Z1HT03_9HELO</name>
<reference evidence="2 3" key="1">
    <citation type="submission" date="2017-12" db="EMBL/GenBank/DDBJ databases">
        <title>Comparative genomics of Botrytis spp.</title>
        <authorList>
            <person name="Valero-Jimenez C.A."/>
            <person name="Tapia P."/>
            <person name="Veloso J."/>
            <person name="Silva-Moreno E."/>
            <person name="Staats M."/>
            <person name="Valdes J.H."/>
            <person name="Van Kan J.A.L."/>
        </authorList>
    </citation>
    <scope>NUCLEOTIDE SEQUENCE [LARGE SCALE GENOMIC DNA]</scope>
    <source>
        <strain evidence="2 3">MUCL2120</strain>
    </source>
</reference>
<dbReference type="AlphaFoldDB" id="A0A4Z1HT03"/>
<gene>
    <name evidence="2" type="ORF">BOTNAR_0331g00140</name>
</gene>
<dbReference type="EMBL" id="PQXJ01000331">
    <property type="protein sequence ID" value="TGO52218.1"/>
    <property type="molecule type" value="Genomic_DNA"/>
</dbReference>
<organism evidence="2 3">
    <name type="scientific">Botryotinia narcissicola</name>
    <dbReference type="NCBI Taxonomy" id="278944"/>
    <lineage>
        <taxon>Eukaryota</taxon>
        <taxon>Fungi</taxon>
        <taxon>Dikarya</taxon>
        <taxon>Ascomycota</taxon>
        <taxon>Pezizomycotina</taxon>
        <taxon>Leotiomycetes</taxon>
        <taxon>Helotiales</taxon>
        <taxon>Sclerotiniaceae</taxon>
        <taxon>Botryotinia</taxon>
    </lineage>
</organism>
<feature type="region of interest" description="Disordered" evidence="1">
    <location>
        <begin position="201"/>
        <end position="239"/>
    </location>
</feature>
<proteinExistence type="predicted"/>
<accession>A0A4Z1HT03</accession>
<evidence type="ECO:0000313" key="3">
    <source>
        <dbReference type="Proteomes" id="UP000297452"/>
    </source>
</evidence>
<feature type="compositionally biased region" description="Polar residues" evidence="1">
    <location>
        <begin position="119"/>
        <end position="130"/>
    </location>
</feature>
<keyword evidence="3" id="KW-1185">Reference proteome</keyword>
<feature type="region of interest" description="Disordered" evidence="1">
    <location>
        <begin position="63"/>
        <end position="131"/>
    </location>
</feature>
<sequence length="294" mass="30827">MTVHNPIPVQNIYNAPTQPAYAIQSGNCNRTIPIPLNQAQGSVHGSGNVGGAGATPLGGAQNVNASGGVMASSGGRRGHDGSARVMGQNARGVSQGRNQSHGGGSGNGNGNAGGASQHVNTPRMQAQAQTQHRHNPVNHMTAQAQVQHQQNPANYVHPQAHHPQAHNPHPRNPMNHIQPLVGGVFGPHAPHIRRGGLLSQLSPYVPRTGNPRFSPRNLRGNRSANRPPMQLAGLPVPSGYPEIRNVNTGGMGMGMGFGNGGMVVNGWDSRWDGTGSFRGSAACPRGPRGRRRRR</sequence>